<dbReference type="InterPro" id="IPR023393">
    <property type="entry name" value="START-like_dom_sf"/>
</dbReference>
<dbReference type="Pfam" id="PF18564">
    <property type="entry name" value="Glyco_hydro_5_C"/>
    <property type="match status" value="1"/>
</dbReference>
<dbReference type="GO" id="GO:0008289">
    <property type="term" value="F:lipid binding"/>
    <property type="evidence" value="ECO:0007669"/>
    <property type="project" value="InterPro"/>
</dbReference>
<comment type="caution">
    <text evidence="3">The sequence shown here is derived from an EMBL/GenBank/DDBJ whole genome shotgun (WGS) entry which is preliminary data.</text>
</comment>
<dbReference type="SUPFAM" id="SSF55961">
    <property type="entry name" value="Bet v1-like"/>
    <property type="match status" value="2"/>
</dbReference>
<feature type="domain" description="START" evidence="2">
    <location>
        <begin position="169"/>
        <end position="352"/>
    </location>
</feature>
<dbReference type="CDD" id="cd00177">
    <property type="entry name" value="START"/>
    <property type="match status" value="2"/>
</dbReference>
<dbReference type="PROSITE" id="PS50848">
    <property type="entry name" value="START"/>
    <property type="match status" value="2"/>
</dbReference>
<feature type="domain" description="START" evidence="2">
    <location>
        <begin position="532"/>
        <end position="711"/>
    </location>
</feature>
<feature type="region of interest" description="Disordered" evidence="1">
    <location>
        <begin position="837"/>
        <end position="936"/>
    </location>
</feature>
<feature type="compositionally biased region" description="Basic and acidic residues" evidence="1">
    <location>
        <begin position="856"/>
        <end position="873"/>
    </location>
</feature>
<gene>
    <name evidence="3" type="ORF">INT45_000433</name>
</gene>
<proteinExistence type="predicted"/>
<feature type="compositionally biased region" description="Low complexity" evidence="1">
    <location>
        <begin position="410"/>
        <end position="443"/>
    </location>
</feature>
<dbReference type="PANTHER" id="PTHR19308:SF14">
    <property type="entry name" value="START DOMAIN-CONTAINING PROTEIN"/>
    <property type="match status" value="1"/>
</dbReference>
<evidence type="ECO:0000313" key="3">
    <source>
        <dbReference type="EMBL" id="KAG2218135.1"/>
    </source>
</evidence>
<feature type="compositionally biased region" description="Low complexity" evidence="1">
    <location>
        <begin position="488"/>
        <end position="512"/>
    </location>
</feature>
<accession>A0A8H7VF31</accession>
<feature type="region of interest" description="Disordered" evidence="1">
    <location>
        <begin position="365"/>
        <end position="531"/>
    </location>
</feature>
<evidence type="ECO:0000259" key="2">
    <source>
        <dbReference type="PROSITE" id="PS50848"/>
    </source>
</evidence>
<keyword evidence="4" id="KW-1185">Reference proteome</keyword>
<dbReference type="Proteomes" id="UP000646827">
    <property type="component" value="Unassembled WGS sequence"/>
</dbReference>
<reference evidence="3 4" key="1">
    <citation type="submission" date="2020-12" db="EMBL/GenBank/DDBJ databases">
        <title>Metabolic potential, ecology and presence of endohyphal bacteria is reflected in genomic diversity of Mucoromycotina.</title>
        <authorList>
            <person name="Muszewska A."/>
            <person name="Okrasinska A."/>
            <person name="Steczkiewicz K."/>
            <person name="Drgas O."/>
            <person name="Orlowska M."/>
            <person name="Perlinska-Lenart U."/>
            <person name="Aleksandrzak-Piekarczyk T."/>
            <person name="Szatraj K."/>
            <person name="Zielenkiewicz U."/>
            <person name="Pilsyk S."/>
            <person name="Malc E."/>
            <person name="Mieczkowski P."/>
            <person name="Kruszewska J.S."/>
            <person name="Biernat P."/>
            <person name="Pawlowska J."/>
        </authorList>
    </citation>
    <scope>NUCLEOTIDE SEQUENCE [LARGE SCALE GENOMIC DNA]</scope>
    <source>
        <strain evidence="3 4">CBS 142.35</strain>
    </source>
</reference>
<dbReference type="Gene3D" id="3.30.530.20">
    <property type="match status" value="2"/>
</dbReference>
<protein>
    <recommendedName>
        <fullName evidence="2">START domain-containing protein</fullName>
    </recommendedName>
</protein>
<evidence type="ECO:0000256" key="1">
    <source>
        <dbReference type="SAM" id="MobiDB-lite"/>
    </source>
</evidence>
<dbReference type="GO" id="GO:0005737">
    <property type="term" value="C:cytoplasm"/>
    <property type="evidence" value="ECO:0007669"/>
    <property type="project" value="UniProtKB-ARBA"/>
</dbReference>
<feature type="compositionally biased region" description="Low complexity" evidence="1">
    <location>
        <begin position="901"/>
        <end position="920"/>
    </location>
</feature>
<dbReference type="PANTHER" id="PTHR19308">
    <property type="entry name" value="PHOSPHATIDYLCHOLINE TRANSFER PROTEIN"/>
    <property type="match status" value="1"/>
</dbReference>
<feature type="compositionally biased region" description="Polar residues" evidence="1">
    <location>
        <begin position="372"/>
        <end position="387"/>
    </location>
</feature>
<sequence>MPHPIIEPMRQQQKQQKIATRLPAPPSLLALGPDEYDWDDQFTVVTNSPSLGAAANAGNENRISSPTATSAKYHSSESNNKSTSGIIFSEDEDDTLHVHHHFGNNNSSGFGTSATSKLSSLFPLRSPTSLSSSSSNNGNGGFMDPMLSSPAYHCFQADNALATLKQVVRDDGWKKALKHKSGVVVHMKNGVNKADKTPLFKGQAIIQGFSPQSIFYVIGMRRLWDEKSNINSDDNDYFEDGNLIENLNETTSLTYEVTKATATSKPRDLSLIEKIECTHDGAIIFACTSVESPRIPKIPGRVRAQIKLQGWILEPIRGSANPATRVTFVIQENMKGWVPGFAKKSLARRPLAIAAINDYLQKKADRMRSQKKSSQYVSRPSVFSTKTAGDGNTLEPPPPASTKPHRILTQQHASSSQQSFESPSMLYNPSPTSSQRSSNSQHSILVDETTTYPINNRPQRKHITFADNSDISDREPDDVPVPSPTIPSQQNQVPSQQQQQLHQLQKSQPQQPLKRHLYPSHRHPNKKTESIDLLKRLSSSLDSWTSKGENDGVKLYIKTLPDRSSLPYLRADGIIEGGWTAEQLCSLVHCYGARKVWDERFENGRVVERFSQKEYLVHWSLRNMFPITNCDISAITSIETNSANGTIYTASTSVNDPMTNNTSGLRGHTDLYGWVFSPNLDDRGRTKSVNVTMVCNMDYKCHVPHNAAQILQDELLASVYNVNNYLEKYGCPPYIRRVAGKVVEEEFETKTGSYQVSFIAKHEPSHAYRQRKSGWCTDIRVHKSVYSGQFDIKVSPTGGTRVEMTSDHKSVRIYTTSSEMEGKRVVVLLTTDNRQTKRNVVGKESKSASLKPIKIPSKEKKEKESVKVQEKSKQSVPSSSTQHHPEGTSAAPSEPTHEEVVTTTATKEQAEQQQQQQPVSPVTPPSPSHSLLNHPLHPLQSIGQALPEGQVPMSPTQFSHISTGSGTFQVPKGYMLVPQSHQNNNIIIISDELTFNGQQLAVVFLAMVLCYYMGKFACTCSY</sequence>
<dbReference type="AlphaFoldDB" id="A0A8H7VF31"/>
<evidence type="ECO:0000313" key="4">
    <source>
        <dbReference type="Proteomes" id="UP000646827"/>
    </source>
</evidence>
<organism evidence="3 4">
    <name type="scientific">Circinella minor</name>
    <dbReference type="NCBI Taxonomy" id="1195481"/>
    <lineage>
        <taxon>Eukaryota</taxon>
        <taxon>Fungi</taxon>
        <taxon>Fungi incertae sedis</taxon>
        <taxon>Mucoromycota</taxon>
        <taxon>Mucoromycotina</taxon>
        <taxon>Mucoromycetes</taxon>
        <taxon>Mucorales</taxon>
        <taxon>Lichtheimiaceae</taxon>
        <taxon>Circinella</taxon>
    </lineage>
</organism>
<dbReference type="InterPro" id="IPR002913">
    <property type="entry name" value="START_lipid-bd_dom"/>
</dbReference>
<feature type="compositionally biased region" description="Polar residues" evidence="1">
    <location>
        <begin position="58"/>
        <end position="85"/>
    </location>
</feature>
<dbReference type="OrthoDB" id="196858at2759"/>
<name>A0A8H7VF31_9FUNG</name>
<feature type="compositionally biased region" description="Polar residues" evidence="1">
    <location>
        <begin position="448"/>
        <end position="457"/>
    </location>
</feature>
<dbReference type="Pfam" id="PF01852">
    <property type="entry name" value="START"/>
    <property type="match status" value="2"/>
</dbReference>
<dbReference type="InterPro" id="IPR051213">
    <property type="entry name" value="START_lipid_transfer"/>
</dbReference>
<feature type="region of interest" description="Disordered" evidence="1">
    <location>
        <begin position="52"/>
        <end position="85"/>
    </location>
</feature>
<dbReference type="EMBL" id="JAEPRB010000250">
    <property type="protein sequence ID" value="KAG2218135.1"/>
    <property type="molecule type" value="Genomic_DNA"/>
</dbReference>
<feature type="compositionally biased region" description="Basic residues" evidence="1">
    <location>
        <begin position="513"/>
        <end position="525"/>
    </location>
</feature>
<dbReference type="InterPro" id="IPR041036">
    <property type="entry name" value="GH5_C"/>
</dbReference>